<dbReference type="Proteomes" id="UP001163223">
    <property type="component" value="Chromosome"/>
</dbReference>
<evidence type="ECO:0000313" key="2">
    <source>
        <dbReference type="Proteomes" id="UP001163223"/>
    </source>
</evidence>
<evidence type="ECO:0000313" key="1">
    <source>
        <dbReference type="EMBL" id="WAJ27121.1"/>
    </source>
</evidence>
<dbReference type="EMBL" id="CP113520">
    <property type="protein sequence ID" value="WAJ27121.1"/>
    <property type="molecule type" value="Genomic_DNA"/>
</dbReference>
<reference evidence="1" key="1">
    <citation type="submission" date="2022-11" db="EMBL/GenBank/DDBJ databases">
        <title>beta-Carotene-producing bacterium, Jeongeuplla avenae sp. nov., alleviates the salt stress of Arabidopsis seedlings.</title>
        <authorList>
            <person name="Jiang L."/>
            <person name="Lee J."/>
        </authorList>
    </citation>
    <scope>NUCLEOTIDE SEQUENCE</scope>
    <source>
        <strain evidence="1">DY_R2A_6</strain>
    </source>
</reference>
<gene>
    <name evidence="1" type="ORF">OXU80_20025</name>
</gene>
<name>A0ACD4NKF9_9HYPH</name>
<protein>
    <submittedName>
        <fullName evidence="1">Uncharacterized protein</fullName>
    </submittedName>
</protein>
<keyword evidence="2" id="KW-1185">Reference proteome</keyword>
<sequence length="112" mass="12304">MTQDVKEKAAAMHEATDIGTLIERVEAAKLPPRQRLVLSKLGSMSRSEKDIAEMAGIRTTWPAETARKHLMALRKGGLAREIKVKFGRSVWQSTEAGSALLRSLQSEETSNG</sequence>
<proteinExistence type="predicted"/>
<accession>A0ACD4NKF9</accession>
<organism evidence="1 2">
    <name type="scientific">Antarcticirhabdus aurantiaca</name>
    <dbReference type="NCBI Taxonomy" id="2606717"/>
    <lineage>
        <taxon>Bacteria</taxon>
        <taxon>Pseudomonadati</taxon>
        <taxon>Pseudomonadota</taxon>
        <taxon>Alphaproteobacteria</taxon>
        <taxon>Hyphomicrobiales</taxon>
        <taxon>Aurantimonadaceae</taxon>
        <taxon>Antarcticirhabdus</taxon>
    </lineage>
</organism>